<dbReference type="CDD" id="cd02440">
    <property type="entry name" value="AdoMet_MTases"/>
    <property type="match status" value="1"/>
</dbReference>
<dbReference type="Gene3D" id="3.40.50.150">
    <property type="entry name" value="Vaccinia Virus protein VP39"/>
    <property type="match status" value="1"/>
</dbReference>
<dbReference type="GO" id="GO:0032259">
    <property type="term" value="P:methylation"/>
    <property type="evidence" value="ECO:0007669"/>
    <property type="project" value="UniProtKB-KW"/>
</dbReference>
<name>A0A8J8FEQ6_9BACT</name>
<dbReference type="InterPro" id="IPR041698">
    <property type="entry name" value="Methyltransf_25"/>
</dbReference>
<evidence type="ECO:0000259" key="2">
    <source>
        <dbReference type="Pfam" id="PF13649"/>
    </source>
</evidence>
<reference evidence="3" key="1">
    <citation type="submission" date="2019-10" db="EMBL/GenBank/DDBJ databases">
        <title>Draft genome sequence of Panacibacter sp. KCS-6.</title>
        <authorList>
            <person name="Yim K.J."/>
        </authorList>
    </citation>
    <scope>NUCLEOTIDE SEQUENCE</scope>
    <source>
        <strain evidence="3">KCS-6</strain>
    </source>
</reference>
<dbReference type="PANTHER" id="PTHR43861">
    <property type="entry name" value="TRANS-ACONITATE 2-METHYLTRANSFERASE-RELATED"/>
    <property type="match status" value="1"/>
</dbReference>
<dbReference type="SUPFAM" id="SSF53335">
    <property type="entry name" value="S-adenosyl-L-methionine-dependent methyltransferases"/>
    <property type="match status" value="1"/>
</dbReference>
<sequence>MMQSFWDKRYTENESVYGVLPNAYFKNFIDTTAPGTILLPAEGEGRNAIYAASKGWQVDAFDYSKVAQQKALEAANAQGLHINYAVKDIDAFKATKQYDAVALIFVHLPRALRLSFHAEVYKSIKSGGFLVLEAFAKEQLHKNSGGPKDAAMLYDVPSLCSDFNWMQMLHCEQKKLMLDEGEFHKGEAELIRFTAQRL</sequence>
<dbReference type="GO" id="GO:0008168">
    <property type="term" value="F:methyltransferase activity"/>
    <property type="evidence" value="ECO:0007669"/>
    <property type="project" value="UniProtKB-KW"/>
</dbReference>
<evidence type="ECO:0000256" key="1">
    <source>
        <dbReference type="ARBA" id="ARBA00022679"/>
    </source>
</evidence>
<accession>A0A8J8FEQ6</accession>
<comment type="caution">
    <text evidence="3">The sequence shown here is derived from an EMBL/GenBank/DDBJ whole genome shotgun (WGS) entry which is preliminary data.</text>
</comment>
<dbReference type="RefSeq" id="WP_171608643.1">
    <property type="nucleotide sequence ID" value="NZ_WHPF01000010.1"/>
</dbReference>
<evidence type="ECO:0000313" key="4">
    <source>
        <dbReference type="Proteomes" id="UP000598971"/>
    </source>
</evidence>
<evidence type="ECO:0000313" key="3">
    <source>
        <dbReference type="EMBL" id="NNV56700.1"/>
    </source>
</evidence>
<gene>
    <name evidence="3" type="ORF">GD597_14610</name>
</gene>
<keyword evidence="3" id="KW-0489">Methyltransferase</keyword>
<keyword evidence="4" id="KW-1185">Reference proteome</keyword>
<protein>
    <submittedName>
        <fullName evidence="3">Methyltransferase domain-containing protein</fullName>
    </submittedName>
</protein>
<feature type="domain" description="Methyltransferase" evidence="2">
    <location>
        <begin position="41"/>
        <end position="128"/>
    </location>
</feature>
<organism evidence="3 4">
    <name type="scientific">Limnovirga soli</name>
    <dbReference type="NCBI Taxonomy" id="2656915"/>
    <lineage>
        <taxon>Bacteria</taxon>
        <taxon>Pseudomonadati</taxon>
        <taxon>Bacteroidota</taxon>
        <taxon>Chitinophagia</taxon>
        <taxon>Chitinophagales</taxon>
        <taxon>Chitinophagaceae</taxon>
        <taxon>Limnovirga</taxon>
    </lineage>
</organism>
<dbReference type="Proteomes" id="UP000598971">
    <property type="component" value="Unassembled WGS sequence"/>
</dbReference>
<dbReference type="PANTHER" id="PTHR43861:SF3">
    <property type="entry name" value="PUTATIVE (AFU_ORTHOLOGUE AFUA_2G14390)-RELATED"/>
    <property type="match status" value="1"/>
</dbReference>
<dbReference type="AlphaFoldDB" id="A0A8J8FEQ6"/>
<dbReference type="EMBL" id="WHPF01000010">
    <property type="protein sequence ID" value="NNV56700.1"/>
    <property type="molecule type" value="Genomic_DNA"/>
</dbReference>
<keyword evidence="1" id="KW-0808">Transferase</keyword>
<proteinExistence type="predicted"/>
<dbReference type="Pfam" id="PF13649">
    <property type="entry name" value="Methyltransf_25"/>
    <property type="match status" value="1"/>
</dbReference>
<dbReference type="InterPro" id="IPR029063">
    <property type="entry name" value="SAM-dependent_MTases_sf"/>
</dbReference>